<reference evidence="2" key="1">
    <citation type="submission" date="2021-01" db="EMBL/GenBank/DDBJ databases">
        <title>Phytophthora aleatoria, a newly-described species from Pinus radiata is distinct from Phytophthora cactorum isolates based on comparative genomics.</title>
        <authorList>
            <person name="Mcdougal R."/>
            <person name="Panda P."/>
            <person name="Williams N."/>
            <person name="Studholme D.J."/>
        </authorList>
    </citation>
    <scope>NUCLEOTIDE SEQUENCE</scope>
    <source>
        <strain evidence="2">NZFS 4037</strain>
    </source>
</reference>
<feature type="region of interest" description="Disordered" evidence="1">
    <location>
        <begin position="28"/>
        <end position="103"/>
    </location>
</feature>
<accession>A0A8J5ICP7</accession>
<evidence type="ECO:0000313" key="3">
    <source>
        <dbReference type="Proteomes" id="UP000709295"/>
    </source>
</evidence>
<dbReference type="Proteomes" id="UP000709295">
    <property type="component" value="Unassembled WGS sequence"/>
</dbReference>
<sequence>LNLCNKAHKHYPGNTKTCFEIWHKTWRNGTKRPRPRCGRDIQSGTAGTGGGKNRKRRDGDQEEEFDHDENEEQEVEGPEGEDENVGMEEEEHEEEQVGDRDQQ</sequence>
<proteinExistence type="predicted"/>
<dbReference type="EMBL" id="JAENGY010001249">
    <property type="protein sequence ID" value="KAG6950963.1"/>
    <property type="molecule type" value="Genomic_DNA"/>
</dbReference>
<gene>
    <name evidence="2" type="ORF">JG688_00013937</name>
</gene>
<name>A0A8J5ICP7_9STRA</name>
<feature type="compositionally biased region" description="Acidic residues" evidence="1">
    <location>
        <begin position="60"/>
        <end position="94"/>
    </location>
</feature>
<evidence type="ECO:0000313" key="2">
    <source>
        <dbReference type="EMBL" id="KAG6950963.1"/>
    </source>
</evidence>
<feature type="non-terminal residue" evidence="2">
    <location>
        <position position="1"/>
    </location>
</feature>
<organism evidence="2 3">
    <name type="scientific">Phytophthora aleatoria</name>
    <dbReference type="NCBI Taxonomy" id="2496075"/>
    <lineage>
        <taxon>Eukaryota</taxon>
        <taxon>Sar</taxon>
        <taxon>Stramenopiles</taxon>
        <taxon>Oomycota</taxon>
        <taxon>Peronosporomycetes</taxon>
        <taxon>Peronosporales</taxon>
        <taxon>Peronosporaceae</taxon>
        <taxon>Phytophthora</taxon>
    </lineage>
</organism>
<keyword evidence="3" id="KW-1185">Reference proteome</keyword>
<comment type="caution">
    <text evidence="2">The sequence shown here is derived from an EMBL/GenBank/DDBJ whole genome shotgun (WGS) entry which is preliminary data.</text>
</comment>
<dbReference type="AlphaFoldDB" id="A0A8J5ICP7"/>
<evidence type="ECO:0000256" key="1">
    <source>
        <dbReference type="SAM" id="MobiDB-lite"/>
    </source>
</evidence>
<protein>
    <submittedName>
        <fullName evidence="2">Uncharacterized protein</fullName>
    </submittedName>
</protein>